<evidence type="ECO:0000313" key="2">
    <source>
        <dbReference type="Proteomes" id="UP000294065"/>
    </source>
</evidence>
<evidence type="ECO:0000313" key="1">
    <source>
        <dbReference type="EMBL" id="RZH26922.1"/>
    </source>
</evidence>
<accession>A0AAE8KF28</accession>
<protein>
    <submittedName>
        <fullName evidence="1">Uncharacterized protein</fullName>
    </submittedName>
</protein>
<dbReference type="RefSeq" id="WP_130173643.1">
    <property type="nucleotide sequence ID" value="NZ_SGTH01000006.1"/>
</dbReference>
<comment type="caution">
    <text evidence="1">The sequence shown here is derived from an EMBL/GenBank/DDBJ whole genome shotgun (WGS) entry which is preliminary data.</text>
</comment>
<proteinExistence type="predicted"/>
<dbReference type="Proteomes" id="UP000294065">
    <property type="component" value="Unassembled WGS sequence"/>
</dbReference>
<gene>
    <name evidence="1" type="ORF">EXD98_13820</name>
</gene>
<sequence>MYKIFNFLLGIFSILYLSVSSRAANWQKCDLTLKILNTRDQVIQAKLVRIELKTTVECPKIGEQIVFKPKTKDWQNELPRRL</sequence>
<dbReference type="AlphaFoldDB" id="A0AAE8KF28"/>
<reference evidence="1 2" key="1">
    <citation type="submission" date="2019-02" db="EMBL/GenBank/DDBJ databases">
        <title>The Batch Genome Submission of Acinetobacter spp. strains.</title>
        <authorList>
            <person name="Qin J."/>
            <person name="Hu Y."/>
            <person name="Ye H."/>
            <person name="Wei L."/>
            <person name="Feng Y."/>
            <person name="Zong Z."/>
        </authorList>
    </citation>
    <scope>NUCLEOTIDE SEQUENCE [LARGE SCALE GENOMIC DNA]</scope>
    <source>
        <strain evidence="1 2">WCHAP100012</strain>
    </source>
</reference>
<dbReference type="EMBL" id="SGTH01000006">
    <property type="protein sequence ID" value="RZH26922.1"/>
    <property type="molecule type" value="Genomic_DNA"/>
</dbReference>
<name>A0AAE8KF28_ACIPI</name>
<organism evidence="1 2">
    <name type="scientific">Acinetobacter pittii</name>
    <name type="common">Acinetobacter genomosp. 3</name>
    <dbReference type="NCBI Taxonomy" id="48296"/>
    <lineage>
        <taxon>Bacteria</taxon>
        <taxon>Pseudomonadati</taxon>
        <taxon>Pseudomonadota</taxon>
        <taxon>Gammaproteobacteria</taxon>
        <taxon>Moraxellales</taxon>
        <taxon>Moraxellaceae</taxon>
        <taxon>Acinetobacter</taxon>
        <taxon>Acinetobacter calcoaceticus/baumannii complex</taxon>
    </lineage>
</organism>